<dbReference type="AlphaFoldDB" id="C6M642"/>
<comment type="caution">
    <text evidence="1">The sequence shown here is derived from an EMBL/GenBank/DDBJ whole genome shotgun (WGS) entry which is preliminary data.</text>
</comment>
<protein>
    <submittedName>
        <fullName evidence="1">Uncharacterized protein</fullName>
    </submittedName>
</protein>
<evidence type="ECO:0000313" key="2">
    <source>
        <dbReference type="Proteomes" id="UP000005365"/>
    </source>
</evidence>
<keyword evidence="2" id="KW-1185">Reference proteome</keyword>
<dbReference type="Proteomes" id="UP000005365">
    <property type="component" value="Unassembled WGS sequence"/>
</dbReference>
<gene>
    <name evidence="1" type="ORF">NEISICOT_01994</name>
</gene>
<evidence type="ECO:0000313" key="1">
    <source>
        <dbReference type="EMBL" id="EET44271.1"/>
    </source>
</evidence>
<organism evidence="1 2">
    <name type="scientific">Neisseria sicca ATCC 29256</name>
    <dbReference type="NCBI Taxonomy" id="547045"/>
    <lineage>
        <taxon>Bacteria</taxon>
        <taxon>Pseudomonadati</taxon>
        <taxon>Pseudomonadota</taxon>
        <taxon>Betaproteobacteria</taxon>
        <taxon>Neisseriales</taxon>
        <taxon>Neisseriaceae</taxon>
        <taxon>Neisseria</taxon>
    </lineage>
</organism>
<reference evidence="1" key="1">
    <citation type="submission" date="2009-07" db="EMBL/GenBank/DDBJ databases">
        <authorList>
            <person name="Weinstock G."/>
            <person name="Sodergren E."/>
            <person name="Clifton S."/>
            <person name="Fulton L."/>
            <person name="Fulton B."/>
            <person name="Courtney L."/>
            <person name="Fronick C."/>
            <person name="Harrison M."/>
            <person name="Strong C."/>
            <person name="Farmer C."/>
            <person name="Delahaunty K."/>
            <person name="Markovic C."/>
            <person name="Hall O."/>
            <person name="Minx P."/>
            <person name="Tomlinson C."/>
            <person name="Mitreva M."/>
            <person name="Nelson J."/>
            <person name="Hou S."/>
            <person name="Wollam A."/>
            <person name="Pepin K.H."/>
            <person name="Johnson M."/>
            <person name="Bhonagiri V."/>
            <person name="Nash W.E."/>
            <person name="Warren W."/>
            <person name="Chinwalla A."/>
            <person name="Mardis E.R."/>
            <person name="Wilson R.K."/>
        </authorList>
    </citation>
    <scope>NUCLEOTIDE SEQUENCE [LARGE SCALE GENOMIC DNA]</scope>
    <source>
        <strain evidence="1">ATCC 29256</strain>
    </source>
</reference>
<sequence length="46" mass="5189">MRVRVAHFFFTIKRSSENLISSFQTTFCIHAGPALAKTKPPPQNRG</sequence>
<dbReference type="EMBL" id="ACKO02000011">
    <property type="protein sequence ID" value="EET44271.1"/>
    <property type="molecule type" value="Genomic_DNA"/>
</dbReference>
<proteinExistence type="predicted"/>
<name>C6M642_NEISI</name>
<accession>C6M642</accession>